<organism evidence="2 3">
    <name type="scientific">Steinernema glaseri</name>
    <dbReference type="NCBI Taxonomy" id="37863"/>
    <lineage>
        <taxon>Eukaryota</taxon>
        <taxon>Metazoa</taxon>
        <taxon>Ecdysozoa</taxon>
        <taxon>Nematoda</taxon>
        <taxon>Chromadorea</taxon>
        <taxon>Rhabditida</taxon>
        <taxon>Tylenchina</taxon>
        <taxon>Panagrolaimomorpha</taxon>
        <taxon>Strongyloidoidea</taxon>
        <taxon>Steinernematidae</taxon>
        <taxon>Steinernema</taxon>
    </lineage>
</organism>
<reference evidence="3" key="1">
    <citation type="submission" date="2016-11" db="UniProtKB">
        <authorList>
            <consortium name="WormBaseParasite"/>
        </authorList>
    </citation>
    <scope>IDENTIFICATION</scope>
</reference>
<protein>
    <submittedName>
        <fullName evidence="3">Protein sleepless</fullName>
    </submittedName>
</protein>
<dbReference type="WBParaSite" id="L893_g9681.t1">
    <property type="protein sequence ID" value="L893_g9681.t1"/>
    <property type="gene ID" value="L893_g9681"/>
</dbReference>
<dbReference type="PANTHER" id="PTHR34721">
    <property type="entry name" value="PROTEIN CBG09734"/>
    <property type="match status" value="1"/>
</dbReference>
<dbReference type="Proteomes" id="UP000095287">
    <property type="component" value="Unplaced"/>
</dbReference>
<feature type="region of interest" description="Disordered" evidence="1">
    <location>
        <begin position="524"/>
        <end position="581"/>
    </location>
</feature>
<evidence type="ECO:0000256" key="1">
    <source>
        <dbReference type="SAM" id="MobiDB-lite"/>
    </source>
</evidence>
<sequence>MITCRPIALRIEPSAADARNSASQLVTLVPFLSCLPKRLAFRETVCASKLRPMATVAVDVARATALVLVLLPIATALNCFICGDNDLDEFGECSSQFQYDCGSYARRFDASERIYCRTTRNKSANNTYTIMKECISETDHYKTFPRKSYPLDEECDLIDVNGYEVAYCLCRHNDLCNEKSIADQFIAFEELHPELFSEAPTDRSLPSEQATSTFPSAAFPSEVDLRRQPSNVQVPKSGDGVSDIDISAPHIFVQPTDHDSRNHKKVHSSSTLMETEDLGPQIQGLRCLQCGQANVADSADCSQQIVVDCQRQLGETDGGRSFCFSRLTSLAPNQNAVEKMCVSEHTLMRELNVPEVSDGCGFSDSNKVRYCICSGEECNKDSVAQQMLALGSGKRPLSKPILSSSAVPSVPEKPKGISCQVCSEGNMVDPNDCRRSVVTDCGPQAVCLTRQTQLSNGAYSLEKRCISRSEYAENFPDEKGEMNVGCGSAFDGFVNYCMCDSDLCNAGSLVEQAQVLGARKTFTPMTTSPRPVAPSTARNTPPAPSTNSFSHEVPPLIITHPSNGFRDSSSPAPVSNTKSVKDRQERWKEFGNGVPTSLAFATALLLPLVLRFL</sequence>
<name>A0A1I8AUN8_9BILA</name>
<proteinExistence type="predicted"/>
<dbReference type="AlphaFoldDB" id="A0A1I8AUN8"/>
<evidence type="ECO:0000313" key="2">
    <source>
        <dbReference type="Proteomes" id="UP000095287"/>
    </source>
</evidence>
<evidence type="ECO:0000313" key="3">
    <source>
        <dbReference type="WBParaSite" id="L893_g9681.t1"/>
    </source>
</evidence>
<feature type="compositionally biased region" description="Polar residues" evidence="1">
    <location>
        <begin position="560"/>
        <end position="578"/>
    </location>
</feature>
<keyword evidence="2" id="KW-1185">Reference proteome</keyword>
<accession>A0A1I8AUN8</accession>
<dbReference type="PANTHER" id="PTHR34721:SF12">
    <property type="entry name" value="PROTEIN QUIVER"/>
    <property type="match status" value="1"/>
</dbReference>